<organism evidence="2 3">
    <name type="scientific">Prunus armeniaca</name>
    <name type="common">Apricot</name>
    <name type="synonym">Armeniaca vulgaris</name>
    <dbReference type="NCBI Taxonomy" id="36596"/>
    <lineage>
        <taxon>Eukaryota</taxon>
        <taxon>Viridiplantae</taxon>
        <taxon>Streptophyta</taxon>
        <taxon>Embryophyta</taxon>
        <taxon>Tracheophyta</taxon>
        <taxon>Spermatophyta</taxon>
        <taxon>Magnoliopsida</taxon>
        <taxon>eudicotyledons</taxon>
        <taxon>Gunneridae</taxon>
        <taxon>Pentapetalae</taxon>
        <taxon>rosids</taxon>
        <taxon>fabids</taxon>
        <taxon>Rosales</taxon>
        <taxon>Rosaceae</taxon>
        <taxon>Amygdaloideae</taxon>
        <taxon>Amygdaleae</taxon>
        <taxon>Prunus</taxon>
    </lineage>
</organism>
<protein>
    <submittedName>
        <fullName evidence="2">Uncharacterized protein</fullName>
    </submittedName>
</protein>
<evidence type="ECO:0000313" key="2">
    <source>
        <dbReference type="EMBL" id="CAB4319904.1"/>
    </source>
</evidence>
<evidence type="ECO:0000256" key="1">
    <source>
        <dbReference type="SAM" id="SignalP"/>
    </source>
</evidence>
<feature type="chain" id="PRO_5026867457" evidence="1">
    <location>
        <begin position="17"/>
        <end position="57"/>
    </location>
</feature>
<proteinExistence type="predicted"/>
<dbReference type="EMBL" id="CAEKKB010000008">
    <property type="protein sequence ID" value="CAB4319904.1"/>
    <property type="molecule type" value="Genomic_DNA"/>
</dbReference>
<dbReference type="AlphaFoldDB" id="A0A6J5Y8J0"/>
<evidence type="ECO:0000313" key="3">
    <source>
        <dbReference type="Proteomes" id="UP000507245"/>
    </source>
</evidence>
<name>A0A6J5Y8J0_PRUAR</name>
<keyword evidence="1" id="KW-0732">Signal</keyword>
<feature type="signal peptide" evidence="1">
    <location>
        <begin position="1"/>
        <end position="16"/>
    </location>
</feature>
<dbReference type="Proteomes" id="UP000507245">
    <property type="component" value="Unassembled WGS sequence"/>
</dbReference>
<gene>
    <name evidence="2" type="ORF">ORAREDHAP_LOCUS47840</name>
</gene>
<reference evidence="3" key="1">
    <citation type="journal article" date="2020" name="Genome Biol.">
        <title>Gamete binning: chromosome-level and haplotype-resolved genome assembly enabled by high-throughput single-cell sequencing of gamete genomes.</title>
        <authorList>
            <person name="Campoy J.A."/>
            <person name="Sun H."/>
            <person name="Goel M."/>
            <person name="Jiao W.-B."/>
            <person name="Folz-Donahue K."/>
            <person name="Wang N."/>
            <person name="Rubio M."/>
            <person name="Liu C."/>
            <person name="Kukat C."/>
            <person name="Ruiz D."/>
            <person name="Huettel B."/>
            <person name="Schneeberger K."/>
        </authorList>
    </citation>
    <scope>NUCLEOTIDE SEQUENCE [LARGE SCALE GENOMIC DNA]</scope>
    <source>
        <strain evidence="3">cv. Rojo Pasion</strain>
    </source>
</reference>
<keyword evidence="3" id="KW-1185">Reference proteome</keyword>
<accession>A0A6J5Y8J0</accession>
<sequence length="57" mass="6350">MIEIFGCLFLWHVSLGAELGTLWWQGSWAARALGEECLGASPSAKTHFFLLQPLPFD</sequence>